<reference evidence="3" key="1">
    <citation type="submission" date="2015-05" db="UniProtKB">
        <authorList>
            <consortium name="EnsemblMetazoa"/>
        </authorList>
    </citation>
    <scope>IDENTIFICATION</scope>
</reference>
<comment type="similarity">
    <text evidence="1">Belongs to the dynein heavy chain family.</text>
</comment>
<dbReference type="InterPro" id="IPR024317">
    <property type="entry name" value="Dynein_heavy_chain_D4_dom"/>
</dbReference>
<dbReference type="InParanoid" id="T1I3Q9"/>
<dbReference type="InterPro" id="IPR026983">
    <property type="entry name" value="DHC"/>
</dbReference>
<dbReference type="GO" id="GO:0030286">
    <property type="term" value="C:dynein complex"/>
    <property type="evidence" value="ECO:0007669"/>
    <property type="project" value="InterPro"/>
</dbReference>
<dbReference type="GO" id="GO:0051959">
    <property type="term" value="F:dynein light intermediate chain binding"/>
    <property type="evidence" value="ECO:0007669"/>
    <property type="project" value="InterPro"/>
</dbReference>
<dbReference type="PANTHER" id="PTHR46961">
    <property type="entry name" value="DYNEIN HEAVY CHAIN 1, AXONEMAL-LIKE PROTEIN"/>
    <property type="match status" value="1"/>
</dbReference>
<sequence length="222" mass="25591">MLKDLYPDLCLPPEPILTRWGTWLEAAQNEDWNQAIECVAILDILMGLAKYSLSIEAIFGTVTWNSETAKIDRRLLSLFSIFYTEPINKDRIEHIFNVMLKHHTSQFDQDVRNLVPELVQITSKILKFLLQYNSTYEPLQLTLKVEVMENLSKIHRVLQISGGNMILVSPRSYGKWTLTKLAAFIAGYLTVIDSLLATCSAPWIYTDRELNYIQNFFQSPNT</sequence>
<dbReference type="Gene3D" id="3.40.50.300">
    <property type="entry name" value="P-loop containing nucleotide triphosphate hydrolases"/>
    <property type="match status" value="1"/>
</dbReference>
<name>T1I3Q9_RHOPR</name>
<organism evidence="3 4">
    <name type="scientific">Rhodnius prolixus</name>
    <name type="common">Triatomid bug</name>
    <dbReference type="NCBI Taxonomy" id="13249"/>
    <lineage>
        <taxon>Eukaryota</taxon>
        <taxon>Metazoa</taxon>
        <taxon>Ecdysozoa</taxon>
        <taxon>Arthropoda</taxon>
        <taxon>Hexapoda</taxon>
        <taxon>Insecta</taxon>
        <taxon>Pterygota</taxon>
        <taxon>Neoptera</taxon>
        <taxon>Paraneoptera</taxon>
        <taxon>Hemiptera</taxon>
        <taxon>Heteroptera</taxon>
        <taxon>Panheteroptera</taxon>
        <taxon>Cimicomorpha</taxon>
        <taxon>Reduviidae</taxon>
        <taxon>Triatominae</taxon>
        <taxon>Rhodnius</taxon>
    </lineage>
</organism>
<keyword evidence="4" id="KW-1185">Reference proteome</keyword>
<dbReference type="Proteomes" id="UP000015103">
    <property type="component" value="Unassembled WGS sequence"/>
</dbReference>
<evidence type="ECO:0000256" key="1">
    <source>
        <dbReference type="ARBA" id="ARBA00008887"/>
    </source>
</evidence>
<evidence type="ECO:0000313" key="4">
    <source>
        <dbReference type="Proteomes" id="UP000015103"/>
    </source>
</evidence>
<proteinExistence type="inferred from homology"/>
<feature type="domain" description="Dynein heavy chain AAA module D4" evidence="2">
    <location>
        <begin position="139"/>
        <end position="188"/>
    </location>
</feature>
<dbReference type="GO" id="GO:0007018">
    <property type="term" value="P:microtubule-based movement"/>
    <property type="evidence" value="ECO:0007669"/>
    <property type="project" value="InterPro"/>
</dbReference>
<dbReference type="AlphaFoldDB" id="T1I3Q9"/>
<dbReference type="GO" id="GO:0045505">
    <property type="term" value="F:dynein intermediate chain binding"/>
    <property type="evidence" value="ECO:0007669"/>
    <property type="project" value="InterPro"/>
</dbReference>
<protein>
    <submittedName>
        <fullName evidence="3">AAA_8 domain-containing protein</fullName>
    </submittedName>
</protein>
<accession>T1I3Q9</accession>
<dbReference type="EMBL" id="ACPB03013223">
    <property type="status" value="NOT_ANNOTATED_CDS"/>
    <property type="molecule type" value="Genomic_DNA"/>
</dbReference>
<dbReference type="Pfam" id="PF12780">
    <property type="entry name" value="AAA_8"/>
    <property type="match status" value="1"/>
</dbReference>
<dbReference type="EMBL" id="ACPB03013224">
    <property type="status" value="NOT_ANNOTATED_CDS"/>
    <property type="molecule type" value="Genomic_DNA"/>
</dbReference>
<dbReference type="VEuPathDB" id="VectorBase:RPRC010928"/>
<evidence type="ECO:0000259" key="2">
    <source>
        <dbReference type="Pfam" id="PF12780"/>
    </source>
</evidence>
<evidence type="ECO:0000313" key="3">
    <source>
        <dbReference type="EnsemblMetazoa" id="RPRC010928-PA"/>
    </source>
</evidence>
<dbReference type="EnsemblMetazoa" id="RPRC010928-RA">
    <property type="protein sequence ID" value="RPRC010928-PA"/>
    <property type="gene ID" value="RPRC010928"/>
</dbReference>
<dbReference type="InterPro" id="IPR027417">
    <property type="entry name" value="P-loop_NTPase"/>
</dbReference>
<dbReference type="HOGENOM" id="CLU_1246713_0_0_1"/>